<dbReference type="EMBL" id="AP024702">
    <property type="protein sequence ID" value="BCX49144.1"/>
    <property type="molecule type" value="Genomic_DNA"/>
</dbReference>
<proteinExistence type="predicted"/>
<evidence type="ECO:0000313" key="3">
    <source>
        <dbReference type="EMBL" id="BCX49144.1"/>
    </source>
</evidence>
<feature type="signal peptide" evidence="1">
    <location>
        <begin position="1"/>
        <end position="21"/>
    </location>
</feature>
<evidence type="ECO:0000256" key="1">
    <source>
        <dbReference type="SAM" id="SignalP"/>
    </source>
</evidence>
<gene>
    <name evidence="3" type="ORF">HAHE_30520</name>
</gene>
<dbReference type="SUPFAM" id="SSF52833">
    <property type="entry name" value="Thioredoxin-like"/>
    <property type="match status" value="1"/>
</dbReference>
<keyword evidence="1" id="KW-0732">Signal</keyword>
<dbReference type="InterPro" id="IPR000866">
    <property type="entry name" value="AhpC/TSA"/>
</dbReference>
<evidence type="ECO:0000259" key="2">
    <source>
        <dbReference type="PROSITE" id="PS51352"/>
    </source>
</evidence>
<dbReference type="InterPro" id="IPR036249">
    <property type="entry name" value="Thioredoxin-like_sf"/>
</dbReference>
<protein>
    <submittedName>
        <fullName evidence="3">Alkylhydroperoxide reductase/thiol protein</fullName>
    </submittedName>
</protein>
<reference evidence="3 4" key="1">
    <citation type="submission" date="2021-06" db="EMBL/GenBank/DDBJ databases">
        <title>Complete genome of Haloferula helveola possessing various polysaccharide degrading enzymes.</title>
        <authorList>
            <person name="Takami H."/>
            <person name="Huang C."/>
            <person name="Hamasaki K."/>
        </authorList>
    </citation>
    <scope>NUCLEOTIDE SEQUENCE [LARGE SCALE GENOMIC DNA]</scope>
    <source>
        <strain evidence="3 4">CN-1</strain>
    </source>
</reference>
<dbReference type="PANTHER" id="PTHR42852:SF13">
    <property type="entry name" value="PROTEIN DIPZ"/>
    <property type="match status" value="1"/>
</dbReference>
<feature type="chain" id="PRO_5045979005" evidence="1">
    <location>
        <begin position="22"/>
        <end position="320"/>
    </location>
</feature>
<accession>A0ABM7RMP8</accession>
<dbReference type="Proteomes" id="UP001374893">
    <property type="component" value="Chromosome"/>
</dbReference>
<name>A0ABM7RMP8_9BACT</name>
<dbReference type="InterPro" id="IPR013766">
    <property type="entry name" value="Thioredoxin_domain"/>
</dbReference>
<feature type="domain" description="Thioredoxin" evidence="2">
    <location>
        <begin position="162"/>
        <end position="308"/>
    </location>
</feature>
<dbReference type="CDD" id="cd02966">
    <property type="entry name" value="TlpA_like_family"/>
    <property type="match status" value="1"/>
</dbReference>
<sequence>MRFTGVTVALAAAAIFGGVLRADETPAATPQNLGIAVEEMLSTRESAEALEAAITKARELGATEQAILEARFLFHVDRREDAELAAMAPGMLAQRDKFRLSESQIFAVKEDWLAVVEYVQAIAALQKDDREGFKKHITEAFWLSPRQGAAFAPHIERLRLKDAMAKARVDFNLPLPDLAGRPTSIGQLAGDNKAVLLHFFSPWSRECEESMADLRAVAKELAKHGIALVSIVGEPGPEALTDTNAILGALSEPAPGAWVADHADKPLSRLLRIESAPSMVLVEADGKIRFNGHPADDELWKELRKIAPECRQPRLEDSGH</sequence>
<evidence type="ECO:0000313" key="4">
    <source>
        <dbReference type="Proteomes" id="UP001374893"/>
    </source>
</evidence>
<dbReference type="Gene3D" id="3.40.30.10">
    <property type="entry name" value="Glutaredoxin"/>
    <property type="match status" value="1"/>
</dbReference>
<dbReference type="PANTHER" id="PTHR42852">
    <property type="entry name" value="THIOL:DISULFIDE INTERCHANGE PROTEIN DSBE"/>
    <property type="match status" value="1"/>
</dbReference>
<keyword evidence="4" id="KW-1185">Reference proteome</keyword>
<dbReference type="Pfam" id="PF00578">
    <property type="entry name" value="AhpC-TSA"/>
    <property type="match status" value="1"/>
</dbReference>
<dbReference type="RefSeq" id="WP_338685616.1">
    <property type="nucleotide sequence ID" value="NZ_AP024702.1"/>
</dbReference>
<organism evidence="3 4">
    <name type="scientific">Haloferula helveola</name>
    <dbReference type="NCBI Taxonomy" id="490095"/>
    <lineage>
        <taxon>Bacteria</taxon>
        <taxon>Pseudomonadati</taxon>
        <taxon>Verrucomicrobiota</taxon>
        <taxon>Verrucomicrobiia</taxon>
        <taxon>Verrucomicrobiales</taxon>
        <taxon>Verrucomicrobiaceae</taxon>
        <taxon>Haloferula</taxon>
    </lineage>
</organism>
<dbReference type="PROSITE" id="PS51352">
    <property type="entry name" value="THIOREDOXIN_2"/>
    <property type="match status" value="1"/>
</dbReference>
<dbReference type="InterPro" id="IPR050553">
    <property type="entry name" value="Thioredoxin_ResA/DsbE_sf"/>
</dbReference>